<dbReference type="GeneID" id="23680196"/>
<dbReference type="OrthoDB" id="16707at10239"/>
<dbReference type="KEGG" id="vg:23680196"/>
<evidence type="ECO:0000313" key="3">
    <source>
        <dbReference type="Proteomes" id="UP000028659"/>
    </source>
</evidence>
<keyword evidence="1" id="KW-1133">Transmembrane helix</keyword>
<dbReference type="EMBL" id="KM083128">
    <property type="protein sequence ID" value="AII28177.1"/>
    <property type="molecule type" value="Genomic_DNA"/>
</dbReference>
<dbReference type="RefSeq" id="YP_009125412.1">
    <property type="nucleotide sequence ID" value="NC_026597.1"/>
</dbReference>
<sequence length="136" mass="15199">MTWRLVRTDTLQLVQLFVLAAAVVRGVDYLITPPGSSEVLNLIERAAPLWLWASVFIAFGLLGLAGEWWMSFGVSAHRWVASYIAHAGLVALYLAVGLGALSDVLDRDPPYGFRTPMEWMFIAGVHAIFVRRRERV</sequence>
<feature type="transmembrane region" description="Helical" evidence="1">
    <location>
        <begin position="113"/>
        <end position="130"/>
    </location>
</feature>
<dbReference type="Proteomes" id="UP000028659">
    <property type="component" value="Genome"/>
</dbReference>
<organism evidence="2 3">
    <name type="scientific">Mycobacterium phage Sparky</name>
    <dbReference type="NCBI Taxonomy" id="1527493"/>
    <lineage>
        <taxon>Viruses</taxon>
        <taxon>Duplodnaviria</taxon>
        <taxon>Heunggongvirae</taxon>
        <taxon>Uroviricota</taxon>
        <taxon>Caudoviricetes</taxon>
        <taxon>Sparkyvirus</taxon>
        <taxon>Sparkyvirus sparky</taxon>
    </lineage>
</organism>
<accession>A0A076G793</accession>
<evidence type="ECO:0000313" key="2">
    <source>
        <dbReference type="EMBL" id="AII28177.1"/>
    </source>
</evidence>
<reference evidence="2 3" key="1">
    <citation type="submission" date="2014-07" db="EMBL/GenBank/DDBJ databases">
        <authorList>
            <person name="Simmons-Yager K."/>
            <person name="Taylor B.J."/>
            <person name="Thorniley A.J."/>
            <person name="Dasenko M.A."/>
            <person name="Denver D.R."/>
            <person name="Garcia-Ruiz H."/>
            <person name="Hoyer J.S."/>
            <person name="Jogdeo S."/>
            <person name="Sullivan C.M."/>
            <person name="Peterson M.R."/>
            <person name="Rowley E.R."/>
            <person name="Schnitzler C.E."/>
            <person name="Vining K.J."/>
            <person name="Almabruk K.H."/>
            <person name="Banawas S."/>
            <person name="Beatty C."/>
            <person name="Bullock C.J."/>
            <person name="Cappellazzi J.E."/>
            <person name="Chagani S.E."/>
            <person name="Chatterjee P."/>
            <person name="Cram E.D."/>
            <person name="Elorriaga M.E.S.T.E.F.A."/>
            <person name="Esser M."/>
            <person name="Fellows E.J."/>
            <person name="Garcia G.R."/>
            <person name="Gullaba J.M."/>
            <person name="Kinsley M.A."/>
            <person name="Luo F."/>
            <person name="Mcginnis M."/>
            <person name="Paquette C.E."/>
            <person name="Reddekopp R.L."/>
            <person name="Rosen K.L."/>
            <person name="Sahlfeld L.M."/>
            <person name="Vondras A.M."/>
            <person name="Wang J.X."/>
            <person name="Weiss E.S."/>
            <person name="Wernick R."/>
            <person name="Abuelizz H.A."/>
            <person name="Amaro Y."/>
            <person name="Archer C.L."/>
            <person name="Basu A."/>
            <person name="Bellinger M.R."/>
            <person name="Johnson S.F."/>
            <person name="Kitchen S.A."/>
            <person name="Li M."/>
            <person name="Morey-Castro K.E."/>
            <person name="Lavalleur H.J."/>
            <person name="Rangel L.J."/>
            <person name="Ree J.F."/>
            <person name="Shay S.D."/>
            <person name="Sheng Y."/>
            <person name="Smyth J.C."/>
            <person name="Stamm E.A."/>
            <person name="Taylor C.R."/>
            <person name="Vining O.B."/>
            <person name="Wanzeck K.M."/>
            <person name="Watson G."/>
            <person name="Bruck A.J."/>
            <person name="Anders K.R."/>
            <person name="Braun M.A."/>
            <person name="Delesalle V.A."/>
            <person name="Hughes L.E."/>
            <person name="Ware V.C."/>
            <person name="Bradley K.W."/>
            <person name="Barker L.P."/>
            <person name="Asai D.J."/>
            <person name="Bowman C.A."/>
            <person name="Russell D.A."/>
            <person name="Pope W.H."/>
            <person name="Jacobs-Sera D."/>
            <person name="Hendrix R.W."/>
            <person name="Hatfull G.F."/>
        </authorList>
    </citation>
    <scope>NUCLEOTIDE SEQUENCE [LARGE SCALE GENOMIC DNA]</scope>
</reference>
<keyword evidence="3" id="KW-1185">Reference proteome</keyword>
<protein>
    <recommendedName>
        <fullName evidence="4">Minor tail protein</fullName>
    </recommendedName>
</protein>
<evidence type="ECO:0008006" key="4">
    <source>
        <dbReference type="Google" id="ProtNLM"/>
    </source>
</evidence>
<name>A0A076G793_9CAUD</name>
<feature type="transmembrane region" description="Helical" evidence="1">
    <location>
        <begin position="50"/>
        <end position="69"/>
    </location>
</feature>
<proteinExistence type="predicted"/>
<evidence type="ECO:0000256" key="1">
    <source>
        <dbReference type="SAM" id="Phobius"/>
    </source>
</evidence>
<gene>
    <name evidence="2" type="primary">29</name>
    <name evidence="2" type="ORF">PBI_SPARKY_29</name>
</gene>
<keyword evidence="1" id="KW-0472">Membrane</keyword>
<feature type="transmembrane region" description="Helical" evidence="1">
    <location>
        <begin position="81"/>
        <end position="101"/>
    </location>
</feature>
<keyword evidence="1" id="KW-0812">Transmembrane</keyword>